<proteinExistence type="predicted"/>
<organism evidence="2 3">
    <name type="scientific">Iris pallida</name>
    <name type="common">Sweet iris</name>
    <dbReference type="NCBI Taxonomy" id="29817"/>
    <lineage>
        <taxon>Eukaryota</taxon>
        <taxon>Viridiplantae</taxon>
        <taxon>Streptophyta</taxon>
        <taxon>Embryophyta</taxon>
        <taxon>Tracheophyta</taxon>
        <taxon>Spermatophyta</taxon>
        <taxon>Magnoliopsida</taxon>
        <taxon>Liliopsida</taxon>
        <taxon>Asparagales</taxon>
        <taxon>Iridaceae</taxon>
        <taxon>Iridoideae</taxon>
        <taxon>Irideae</taxon>
        <taxon>Iris</taxon>
    </lineage>
</organism>
<accession>A0AAX6FRJ9</accession>
<evidence type="ECO:0000313" key="3">
    <source>
        <dbReference type="Proteomes" id="UP001140949"/>
    </source>
</evidence>
<sequence length="71" mass="7759">MQQCSAARRRRAWSKLEEQGLLDDRWRSPKPGRMNHGGTGGCPDSGGGALDPTASTSSSWIRSPMAVWDSR</sequence>
<evidence type="ECO:0000313" key="2">
    <source>
        <dbReference type="EMBL" id="KAJ6819009.1"/>
    </source>
</evidence>
<protein>
    <submittedName>
        <fullName evidence="2">Uncharacterized protein</fullName>
    </submittedName>
</protein>
<evidence type="ECO:0000256" key="1">
    <source>
        <dbReference type="SAM" id="MobiDB-lite"/>
    </source>
</evidence>
<gene>
    <name evidence="2" type="ORF">M6B38_404930</name>
</gene>
<keyword evidence="3" id="KW-1185">Reference proteome</keyword>
<dbReference type="EMBL" id="JANAVB010026796">
    <property type="protein sequence ID" value="KAJ6819009.1"/>
    <property type="molecule type" value="Genomic_DNA"/>
</dbReference>
<feature type="compositionally biased region" description="Gly residues" evidence="1">
    <location>
        <begin position="35"/>
        <end position="49"/>
    </location>
</feature>
<feature type="region of interest" description="Disordered" evidence="1">
    <location>
        <begin position="21"/>
        <end position="71"/>
    </location>
</feature>
<reference evidence="2" key="2">
    <citation type="submission" date="2023-04" db="EMBL/GenBank/DDBJ databases">
        <authorList>
            <person name="Bruccoleri R.E."/>
            <person name="Oakeley E.J."/>
            <person name="Faust A.-M."/>
            <person name="Dessus-Babus S."/>
            <person name="Altorfer M."/>
            <person name="Burckhardt D."/>
            <person name="Oertli M."/>
            <person name="Naumann U."/>
            <person name="Petersen F."/>
            <person name="Wong J."/>
        </authorList>
    </citation>
    <scope>NUCLEOTIDE SEQUENCE</scope>
    <source>
        <strain evidence="2">GSM-AAB239-AS_SAM_17_03QT</strain>
        <tissue evidence="2">Leaf</tissue>
    </source>
</reference>
<comment type="caution">
    <text evidence="2">The sequence shown here is derived from an EMBL/GenBank/DDBJ whole genome shotgun (WGS) entry which is preliminary data.</text>
</comment>
<dbReference type="Proteomes" id="UP001140949">
    <property type="component" value="Unassembled WGS sequence"/>
</dbReference>
<reference evidence="2" key="1">
    <citation type="journal article" date="2023" name="GigaByte">
        <title>Genome assembly of the bearded iris, Iris pallida Lam.</title>
        <authorList>
            <person name="Bruccoleri R.E."/>
            <person name="Oakeley E.J."/>
            <person name="Faust A.M.E."/>
            <person name="Altorfer M."/>
            <person name="Dessus-Babus S."/>
            <person name="Burckhardt D."/>
            <person name="Oertli M."/>
            <person name="Naumann U."/>
            <person name="Petersen F."/>
            <person name="Wong J."/>
        </authorList>
    </citation>
    <scope>NUCLEOTIDE SEQUENCE</scope>
    <source>
        <strain evidence="2">GSM-AAB239-AS_SAM_17_03QT</strain>
    </source>
</reference>
<name>A0AAX6FRJ9_IRIPA</name>
<dbReference type="AlphaFoldDB" id="A0AAX6FRJ9"/>